<dbReference type="GO" id="GO:0016020">
    <property type="term" value="C:membrane"/>
    <property type="evidence" value="ECO:0007669"/>
    <property type="project" value="UniProtKB-SubCell"/>
</dbReference>
<dbReference type="OrthoDB" id="655540at2759"/>
<evidence type="ECO:0000256" key="4">
    <source>
        <dbReference type="ARBA" id="ARBA00022692"/>
    </source>
</evidence>
<evidence type="ECO:0000256" key="8">
    <source>
        <dbReference type="SAM" id="Phobius"/>
    </source>
</evidence>
<reference evidence="10" key="1">
    <citation type="submission" date="2016-10" db="EMBL/GenBank/DDBJ databases">
        <authorList>
            <person name="Benchimol M."/>
            <person name="Almeida L.G."/>
            <person name="Vasconcelos A.T."/>
            <person name="Perreira-Neves A."/>
            <person name="Rosa I.A."/>
            <person name="Tasca T."/>
            <person name="Bogo M.R."/>
            <person name="de Souza W."/>
        </authorList>
    </citation>
    <scope>NUCLEOTIDE SEQUENCE [LARGE SCALE GENOMIC DNA]</scope>
    <source>
        <strain evidence="10">K</strain>
    </source>
</reference>
<dbReference type="GO" id="GO:0015179">
    <property type="term" value="F:L-amino acid transmembrane transporter activity"/>
    <property type="evidence" value="ECO:0007669"/>
    <property type="project" value="TreeGrafter"/>
</dbReference>
<feature type="transmembrane region" description="Helical" evidence="8">
    <location>
        <begin position="63"/>
        <end position="83"/>
    </location>
</feature>
<feature type="transmembrane region" description="Helical" evidence="8">
    <location>
        <begin position="104"/>
        <end position="129"/>
    </location>
</feature>
<evidence type="ECO:0000259" key="9">
    <source>
        <dbReference type="Pfam" id="PF01490"/>
    </source>
</evidence>
<evidence type="ECO:0000313" key="10">
    <source>
        <dbReference type="EMBL" id="OHT05334.1"/>
    </source>
</evidence>
<comment type="caution">
    <text evidence="10">The sequence shown here is derived from an EMBL/GenBank/DDBJ whole genome shotgun (WGS) entry which is preliminary data.</text>
</comment>
<dbReference type="VEuPathDB" id="TrichDB:TRFO_05902"/>
<sequence length="428" mass="47454">MIPADTTVPLISESCDSLSFTDQITTVENKKYVSAFANFMNLLNLMHGSGMLTISSSFVDSGIWPSLIFFFFSAISCWLIAIMMMKIETKLNTDMFGEMVQLTLGKIGTIVLDIAIAIFCYGCLISYIIIGGNTVNSWLDLFEFKKTYWIEKIVTLSYALLIPVLFTIPRKLGFLSAFSTFSVFCLFVYVFVVYYEAIKILPRQGIAPTVDIGTPKIGILNAFSLYLLSFSLAAFVLPVLSVSEPVFKQRVISMSLSFLCCVTFVGSTGILGYLMYGADVEANLLESFDSSEPIIIFVRICFFFVISATYPVIAMTIEQTFSLDFFKEKDVNSLPNLKRNIILLIVNTPPVILGIFLPSIRPAMSIGGAFSGGLTNFIFPPLIWIKCSGQSKKHWTSIGCYIIVAFGVVVTVLCTYETVLDAIKQFTS</sequence>
<name>A0A1J4K6K1_9EUKA</name>
<comment type="subcellular location">
    <subcellularLocation>
        <location evidence="1">Membrane</location>
        <topology evidence="1">Multi-pass membrane protein</topology>
    </subcellularLocation>
</comment>
<gene>
    <name evidence="10" type="ORF">TRFO_05902</name>
</gene>
<evidence type="ECO:0000256" key="6">
    <source>
        <dbReference type="ARBA" id="ARBA00022989"/>
    </source>
</evidence>
<dbReference type="Pfam" id="PF01490">
    <property type="entry name" value="Aa_trans"/>
    <property type="match status" value="1"/>
</dbReference>
<evidence type="ECO:0000313" key="11">
    <source>
        <dbReference type="Proteomes" id="UP000179807"/>
    </source>
</evidence>
<dbReference type="PANTHER" id="PTHR22950:SF458">
    <property type="entry name" value="SODIUM-COUPLED NEUTRAL AMINO ACID TRANSPORTER 11-RELATED"/>
    <property type="match status" value="1"/>
</dbReference>
<feature type="transmembrane region" description="Helical" evidence="8">
    <location>
        <begin position="397"/>
        <end position="419"/>
    </location>
</feature>
<keyword evidence="11" id="KW-1185">Reference proteome</keyword>
<dbReference type="PANTHER" id="PTHR22950">
    <property type="entry name" value="AMINO ACID TRANSPORTER"/>
    <property type="match status" value="1"/>
</dbReference>
<dbReference type="RefSeq" id="XP_068358470.1">
    <property type="nucleotide sequence ID" value="XM_068492770.1"/>
</dbReference>
<keyword evidence="6 8" id="KW-1133">Transmembrane helix</keyword>
<feature type="transmembrane region" description="Helical" evidence="8">
    <location>
        <begin position="337"/>
        <end position="357"/>
    </location>
</feature>
<dbReference type="GeneID" id="94827474"/>
<dbReference type="EMBL" id="MLAK01000760">
    <property type="protein sequence ID" value="OHT05334.1"/>
    <property type="molecule type" value="Genomic_DNA"/>
</dbReference>
<accession>A0A1J4K6K1</accession>
<evidence type="ECO:0000256" key="3">
    <source>
        <dbReference type="ARBA" id="ARBA00022448"/>
    </source>
</evidence>
<feature type="transmembrane region" description="Helical" evidence="8">
    <location>
        <begin position="252"/>
        <end position="274"/>
    </location>
</feature>
<evidence type="ECO:0000256" key="2">
    <source>
        <dbReference type="ARBA" id="ARBA00008066"/>
    </source>
</evidence>
<dbReference type="InterPro" id="IPR013057">
    <property type="entry name" value="AA_transpt_TM"/>
</dbReference>
<proteinExistence type="inferred from homology"/>
<dbReference type="AlphaFoldDB" id="A0A1J4K6K1"/>
<feature type="transmembrane region" description="Helical" evidence="8">
    <location>
        <begin position="294"/>
        <end position="317"/>
    </location>
</feature>
<comment type="similarity">
    <text evidence="2">Belongs to the amino acid/polyamine transporter 2 family.</text>
</comment>
<evidence type="ECO:0000256" key="7">
    <source>
        <dbReference type="ARBA" id="ARBA00023136"/>
    </source>
</evidence>
<keyword evidence="7 8" id="KW-0472">Membrane</keyword>
<keyword evidence="4 8" id="KW-0812">Transmembrane</keyword>
<evidence type="ECO:0000256" key="1">
    <source>
        <dbReference type="ARBA" id="ARBA00004141"/>
    </source>
</evidence>
<feature type="transmembrane region" description="Helical" evidence="8">
    <location>
        <begin position="217"/>
        <end position="240"/>
    </location>
</feature>
<protein>
    <submittedName>
        <fullName evidence="10">Transmembrane amino acid transporter protein</fullName>
    </submittedName>
</protein>
<feature type="transmembrane region" description="Helical" evidence="8">
    <location>
        <begin position="149"/>
        <end position="168"/>
    </location>
</feature>
<feature type="domain" description="Amino acid transporter transmembrane" evidence="9">
    <location>
        <begin position="34"/>
        <end position="419"/>
    </location>
</feature>
<keyword evidence="5" id="KW-0029">Amino-acid transport</keyword>
<feature type="transmembrane region" description="Helical" evidence="8">
    <location>
        <begin position="175"/>
        <end position="197"/>
    </location>
</feature>
<keyword evidence="3" id="KW-0813">Transport</keyword>
<dbReference type="Proteomes" id="UP000179807">
    <property type="component" value="Unassembled WGS sequence"/>
</dbReference>
<evidence type="ECO:0000256" key="5">
    <source>
        <dbReference type="ARBA" id="ARBA00022970"/>
    </source>
</evidence>
<organism evidence="10 11">
    <name type="scientific">Tritrichomonas foetus</name>
    <dbReference type="NCBI Taxonomy" id="1144522"/>
    <lineage>
        <taxon>Eukaryota</taxon>
        <taxon>Metamonada</taxon>
        <taxon>Parabasalia</taxon>
        <taxon>Tritrichomonadida</taxon>
        <taxon>Tritrichomonadidae</taxon>
        <taxon>Tritrichomonas</taxon>
    </lineage>
</organism>
<feature type="transmembrane region" description="Helical" evidence="8">
    <location>
        <begin position="363"/>
        <end position="385"/>
    </location>
</feature>